<reference evidence="4 5" key="1">
    <citation type="submission" date="2024-10" db="EMBL/GenBank/DDBJ databases">
        <title>The Natural Products Discovery Center: Release of the First 8490 Sequenced Strains for Exploring Actinobacteria Biosynthetic Diversity.</title>
        <authorList>
            <person name="Kalkreuter E."/>
            <person name="Kautsar S.A."/>
            <person name="Yang D."/>
            <person name="Bader C.D."/>
            <person name="Teijaro C.N."/>
            <person name="Fluegel L."/>
            <person name="Davis C.M."/>
            <person name="Simpson J.R."/>
            <person name="Lauterbach L."/>
            <person name="Steele A.D."/>
            <person name="Gui C."/>
            <person name="Meng S."/>
            <person name="Li G."/>
            <person name="Viehrig K."/>
            <person name="Ye F."/>
            <person name="Su P."/>
            <person name="Kiefer A.F."/>
            <person name="Nichols A."/>
            <person name="Cepeda A.J."/>
            <person name="Yan W."/>
            <person name="Fan B."/>
            <person name="Jiang Y."/>
            <person name="Adhikari A."/>
            <person name="Zheng C.-J."/>
            <person name="Schuster L."/>
            <person name="Cowan T.M."/>
            <person name="Smanski M.J."/>
            <person name="Chevrette M.G."/>
            <person name="De Carvalho L.P.S."/>
            <person name="Shen B."/>
        </authorList>
    </citation>
    <scope>NUCLEOTIDE SEQUENCE [LARGE SCALE GENOMIC DNA]</scope>
    <source>
        <strain evidence="4 5">NPDC048320</strain>
    </source>
</reference>
<dbReference type="InterPro" id="IPR038109">
    <property type="entry name" value="DNA_bind_recomb_sf"/>
</dbReference>
<dbReference type="Pfam" id="PF00239">
    <property type="entry name" value="Resolvase"/>
    <property type="match status" value="1"/>
</dbReference>
<proteinExistence type="predicted"/>
<keyword evidence="5" id="KW-1185">Reference proteome</keyword>
<dbReference type="SMART" id="SM00857">
    <property type="entry name" value="Resolvase"/>
    <property type="match status" value="1"/>
</dbReference>
<dbReference type="SUPFAM" id="SSF53041">
    <property type="entry name" value="Resolvase-like"/>
    <property type="match status" value="1"/>
</dbReference>
<dbReference type="Gene3D" id="3.90.1750.20">
    <property type="entry name" value="Putative Large Serine Recombinase, Chain B, Domain 2"/>
    <property type="match status" value="1"/>
</dbReference>
<dbReference type="CDD" id="cd00338">
    <property type="entry name" value="Ser_Recombinase"/>
    <property type="match status" value="1"/>
</dbReference>
<dbReference type="InterPro" id="IPR011109">
    <property type="entry name" value="DNA_bind_recombinase_dom"/>
</dbReference>
<name>A0ABW7BEZ9_9ACTN</name>
<organism evidence="4 5">
    <name type="scientific">Streptomyces cinerochromogenes</name>
    <dbReference type="NCBI Taxonomy" id="66422"/>
    <lineage>
        <taxon>Bacteria</taxon>
        <taxon>Bacillati</taxon>
        <taxon>Actinomycetota</taxon>
        <taxon>Actinomycetes</taxon>
        <taxon>Kitasatosporales</taxon>
        <taxon>Streptomycetaceae</taxon>
        <taxon>Streptomyces</taxon>
    </lineage>
</organism>
<evidence type="ECO:0000313" key="5">
    <source>
        <dbReference type="Proteomes" id="UP001604267"/>
    </source>
</evidence>
<evidence type="ECO:0000313" key="4">
    <source>
        <dbReference type="EMBL" id="MFG3014286.1"/>
    </source>
</evidence>
<sequence>MELIALGDRDHADMVRAVTYGRQSHKSETDSQASPQMQREKGVAYINSQDNWRHVGHYEDVGLSGYDPNVYRPDFERMLEDARQRKFDVVVIYMLSRLTRQGAAEALKIQEELARYGVAIVSTQEPFINTSDDNPFGVAFFALIAGLAHQESKNKSKFIRDAFAELKARGSHSSGPVPYGFQAESVQVDGVTIRVLSPGATSDAEIGPDSTPADNVMHIIEEAEKGTKENAIAYALTEKKAKTPLGSLDEEAAKGRREAAMKRRKRGPSDEADYEWSSTVIRRILRDPRLAGFAIGPVDPKTKRREILRDENGQPVRPHQGFISPKRWYDLQALLDGRKRERNMDKAGTLTFLGSWGVLRCGMCDSGMTVSNTDQSYVCNLRRSVGDVGKHVVRVKQQHADAIVAGRLWAKVASLDPEDDDDVAILAAAAERFAVQGTDPEAAAELAEQEAQLLHVQQSMRELYQDRKDGLYEGATGRQAFKETILKYQQHETRCLARIDELKAAATVATRLPIDEWFADSEDGDPFAPGGLWERWDVPDRRAFLALFVDSVAVGPATTKQGTAFDRANGRIEIEWAKRSEPDEDNDSVTA</sequence>
<evidence type="ECO:0000256" key="2">
    <source>
        <dbReference type="ARBA" id="ARBA00023172"/>
    </source>
</evidence>
<dbReference type="InterPro" id="IPR036162">
    <property type="entry name" value="Resolvase-like_N_sf"/>
</dbReference>
<dbReference type="InterPro" id="IPR006119">
    <property type="entry name" value="Resolv_N"/>
</dbReference>
<evidence type="ECO:0000259" key="3">
    <source>
        <dbReference type="PROSITE" id="PS51736"/>
    </source>
</evidence>
<dbReference type="Pfam" id="PF07508">
    <property type="entry name" value="Recombinase"/>
    <property type="match status" value="1"/>
</dbReference>
<dbReference type="PANTHER" id="PTHR30461:SF2">
    <property type="entry name" value="SERINE RECOMBINASE PINE-RELATED"/>
    <property type="match status" value="1"/>
</dbReference>
<dbReference type="PROSITE" id="PS51736">
    <property type="entry name" value="RECOMBINASES_3"/>
    <property type="match status" value="1"/>
</dbReference>
<dbReference type="RefSeq" id="WP_392820817.1">
    <property type="nucleotide sequence ID" value="NZ_JBICYV010000015.1"/>
</dbReference>
<dbReference type="EMBL" id="JBICYV010000015">
    <property type="protein sequence ID" value="MFG3014286.1"/>
    <property type="molecule type" value="Genomic_DNA"/>
</dbReference>
<dbReference type="Proteomes" id="UP001604267">
    <property type="component" value="Unassembled WGS sequence"/>
</dbReference>
<gene>
    <name evidence="4" type="ORF">ACGFZB_28445</name>
</gene>
<evidence type="ECO:0000256" key="1">
    <source>
        <dbReference type="ARBA" id="ARBA00023125"/>
    </source>
</evidence>
<dbReference type="PANTHER" id="PTHR30461">
    <property type="entry name" value="DNA-INVERTASE FROM LAMBDOID PROPHAGE"/>
    <property type="match status" value="1"/>
</dbReference>
<accession>A0ABW7BEZ9</accession>
<feature type="domain" description="Resolvase/invertase-type recombinase catalytic" evidence="3">
    <location>
        <begin position="16"/>
        <end position="170"/>
    </location>
</feature>
<keyword evidence="2" id="KW-0233">DNA recombination</keyword>
<dbReference type="InterPro" id="IPR050639">
    <property type="entry name" value="SSR_resolvase"/>
</dbReference>
<dbReference type="Gene3D" id="3.40.50.1390">
    <property type="entry name" value="Resolvase, N-terminal catalytic domain"/>
    <property type="match status" value="1"/>
</dbReference>
<comment type="caution">
    <text evidence="4">The sequence shown here is derived from an EMBL/GenBank/DDBJ whole genome shotgun (WGS) entry which is preliminary data.</text>
</comment>
<protein>
    <submittedName>
        <fullName evidence="4">Recombinase family protein</fullName>
    </submittedName>
</protein>
<keyword evidence="1" id="KW-0238">DNA-binding</keyword>